<evidence type="ECO:0000259" key="1">
    <source>
        <dbReference type="Pfam" id="PF09992"/>
    </source>
</evidence>
<dbReference type="RefSeq" id="WP_099799371.1">
    <property type="nucleotide sequence ID" value="NZ_CP018092.1"/>
</dbReference>
<dbReference type="OrthoDB" id="9816453at2"/>
<accession>A0A2D2Q3E7</accession>
<feature type="domain" description="Phosphodiester glycosidase" evidence="1">
    <location>
        <begin position="119"/>
        <end position="255"/>
    </location>
</feature>
<dbReference type="InterPro" id="IPR018711">
    <property type="entry name" value="NAGPA"/>
</dbReference>
<evidence type="ECO:0000313" key="2">
    <source>
        <dbReference type="EMBL" id="ATS19034.1"/>
    </source>
</evidence>
<reference evidence="3" key="2">
    <citation type="journal article" date="2022" name="Front. Microbiol.">
        <title>Comparative Genomic Analysis Revealed Distinct Molecular Components and Organization of CO2-Concentrating Mechanism in Thermophilic Cyanobacteria.</title>
        <authorList>
            <person name="Tang J."/>
            <person name="Zhou H."/>
            <person name="Yao D."/>
            <person name="Riaz S."/>
            <person name="You D."/>
            <person name="Klepacz-Smolka A."/>
            <person name="Daroch M."/>
        </authorList>
    </citation>
    <scope>NUCLEOTIDE SEQUENCE [LARGE SCALE GENOMIC DNA]</scope>
    <source>
        <strain evidence="3">PCC 6715</strain>
    </source>
</reference>
<dbReference type="KEGG" id="slw:BRW62_10110"/>
<keyword evidence="3" id="KW-1185">Reference proteome</keyword>
<dbReference type="PANTHER" id="PTHR40446">
    <property type="entry name" value="N-ACETYLGLUCOSAMINE-1-PHOSPHODIESTER ALPHA-N-ACETYLGLUCOSAMINIDASE"/>
    <property type="match status" value="1"/>
</dbReference>
<protein>
    <recommendedName>
        <fullName evidence="1">Phosphodiester glycosidase domain-containing protein</fullName>
    </recommendedName>
</protein>
<sequence>MLSLPFVSVLATVHYSTHMVDQTQVYMVAAPMAEYAVVMTEATPGRQDTSLETTAAFARRTGAVVAMNTNFFRWLETRSLSSWRDYQAWVMGQVTPNGIGYSALRETCLTGRGSIPAGVLGAYVVNGKVVRPYEGGYPALVHFPAAGGMEFYRGKLPRNPFNVVSGSQQLLEQGNKLPVNASDRTSPKAILGRRSNEYVFVVSDGRGNGGSVGLSFLQLQEFLLQQGVTDATAVDGGESATLVVEGAVKNYPNDRFCALARVLPAPTLSFVNPQEQAREAAMVMGRSLRPTGANIGLVPRNHAQGMPVISLWERLRSRGWWSKIMVRLRAWRNWV</sequence>
<reference evidence="2 3" key="1">
    <citation type="submission" date="2016-11" db="EMBL/GenBank/DDBJ databases">
        <title>Complete genome sequence of thermophilic cyanobacteria strain Synechococcus sp. PCC6715.</title>
        <authorList>
            <person name="Tang J."/>
            <person name="Daroch M."/>
            <person name="Liang Y."/>
            <person name="Jiang D."/>
            <person name="Shah M."/>
        </authorList>
    </citation>
    <scope>NUCLEOTIDE SEQUENCE [LARGE SCALE GENOMIC DNA]</scope>
    <source>
        <strain evidence="2 3">PCC 6715</strain>
    </source>
</reference>
<dbReference type="Pfam" id="PF09992">
    <property type="entry name" value="NAGPA"/>
    <property type="match status" value="1"/>
</dbReference>
<organism evidence="2 3">
    <name type="scientific">Parathermosynechococcus lividus PCC 6715</name>
    <dbReference type="NCBI Taxonomy" id="1917166"/>
    <lineage>
        <taxon>Bacteria</taxon>
        <taxon>Bacillati</taxon>
        <taxon>Cyanobacteriota</taxon>
        <taxon>Cyanophyceae</taxon>
        <taxon>Acaryochloridales</taxon>
        <taxon>Thermosynechococcaceae</taxon>
        <taxon>Parathermosynechococcus</taxon>
    </lineage>
</organism>
<dbReference type="EMBL" id="CP018092">
    <property type="protein sequence ID" value="ATS19034.1"/>
    <property type="molecule type" value="Genomic_DNA"/>
</dbReference>
<dbReference type="AlphaFoldDB" id="A0A2D2Q3E7"/>
<dbReference type="Proteomes" id="UP000231057">
    <property type="component" value="Chromosome"/>
</dbReference>
<dbReference type="PANTHER" id="PTHR40446:SF2">
    <property type="entry name" value="N-ACETYLGLUCOSAMINE-1-PHOSPHODIESTER ALPHA-N-ACETYLGLUCOSAMINIDASE"/>
    <property type="match status" value="1"/>
</dbReference>
<name>A0A2D2Q3E7_PARLV</name>
<proteinExistence type="predicted"/>
<gene>
    <name evidence="2" type="ORF">BRW62_10110</name>
</gene>
<evidence type="ECO:0000313" key="3">
    <source>
        <dbReference type="Proteomes" id="UP000231057"/>
    </source>
</evidence>